<comment type="caution">
    <text evidence="7">The sequence shown here is derived from an EMBL/GenBank/DDBJ whole genome shotgun (WGS) entry which is preliminary data.</text>
</comment>
<dbReference type="GO" id="GO:0016020">
    <property type="term" value="C:membrane"/>
    <property type="evidence" value="ECO:0007669"/>
    <property type="project" value="UniProtKB-SubCell"/>
</dbReference>
<dbReference type="AlphaFoldDB" id="A0A7C2B8Y6"/>
<dbReference type="InterPro" id="IPR025256">
    <property type="entry name" value="TM7S3/TM198-like_dom"/>
</dbReference>
<feature type="transmembrane region" description="Helical" evidence="5">
    <location>
        <begin position="82"/>
        <end position="100"/>
    </location>
</feature>
<feature type="transmembrane region" description="Helical" evidence="5">
    <location>
        <begin position="106"/>
        <end position="123"/>
    </location>
</feature>
<name>A0A7C2B8Y6_UNCW3</name>
<feature type="transmembrane region" description="Helical" evidence="5">
    <location>
        <begin position="54"/>
        <end position="75"/>
    </location>
</feature>
<keyword evidence="2 5" id="KW-0812">Transmembrane</keyword>
<evidence type="ECO:0000259" key="6">
    <source>
        <dbReference type="Pfam" id="PF13886"/>
    </source>
</evidence>
<evidence type="ECO:0000256" key="2">
    <source>
        <dbReference type="ARBA" id="ARBA00022692"/>
    </source>
</evidence>
<evidence type="ECO:0000256" key="5">
    <source>
        <dbReference type="SAM" id="Phobius"/>
    </source>
</evidence>
<gene>
    <name evidence="7" type="ORF">ENP62_01840</name>
</gene>
<reference evidence="7" key="1">
    <citation type="journal article" date="2020" name="mSystems">
        <title>Genome- and Community-Level Interaction Insights into Carbon Utilization and Element Cycling Functions of Hydrothermarchaeota in Hydrothermal Sediment.</title>
        <authorList>
            <person name="Zhou Z."/>
            <person name="Liu Y."/>
            <person name="Xu W."/>
            <person name="Pan J."/>
            <person name="Luo Z.H."/>
            <person name="Li M."/>
        </authorList>
    </citation>
    <scope>NUCLEOTIDE SEQUENCE [LARGE SCALE GENOMIC DNA]</scope>
    <source>
        <strain evidence="7">SpSt-236</strain>
    </source>
</reference>
<feature type="transmembrane region" description="Helical" evidence="5">
    <location>
        <begin position="130"/>
        <end position="149"/>
    </location>
</feature>
<feature type="transmembrane region" description="Helical" evidence="5">
    <location>
        <begin position="28"/>
        <end position="48"/>
    </location>
</feature>
<feature type="transmembrane region" description="Helical" evidence="5">
    <location>
        <begin position="161"/>
        <end position="181"/>
    </location>
</feature>
<feature type="domain" description="TM7S3/TM198-like" evidence="6">
    <location>
        <begin position="17"/>
        <end position="179"/>
    </location>
</feature>
<evidence type="ECO:0000256" key="4">
    <source>
        <dbReference type="ARBA" id="ARBA00023136"/>
    </source>
</evidence>
<keyword evidence="3 5" id="KW-1133">Transmembrane helix</keyword>
<keyword evidence="4 5" id="KW-0472">Membrane</keyword>
<evidence type="ECO:0000313" key="7">
    <source>
        <dbReference type="EMBL" id="HEE18276.1"/>
    </source>
</evidence>
<evidence type="ECO:0000256" key="3">
    <source>
        <dbReference type="ARBA" id="ARBA00022989"/>
    </source>
</evidence>
<comment type="subcellular location">
    <subcellularLocation>
        <location evidence="1">Membrane</location>
        <topology evidence="1">Multi-pass membrane protein</topology>
    </subcellularLocation>
</comment>
<protein>
    <submittedName>
        <fullName evidence="7">TMEM198/TM7SF3 family protein</fullName>
    </submittedName>
</protein>
<sequence length="194" mass="20890">MLNYEHPVDSRSFNRSAGLIITFFGYRLLKFTLIISGFGLGAYLGWFLGTKTGAAGWLVAVAGIVLGIGGALLTVWLFRLSVFLLGAIAGALLTAIFSWGSGWQHLLVIIAGALIGGVLAVLIQRPVLSFLTAFVGSWWVVAGFFSLFGRTRLRLADGAEMPLIAILWLGLGVLGFLVQLLRTGRHREKRGKGD</sequence>
<dbReference type="EMBL" id="DSKA01000136">
    <property type="protein sequence ID" value="HEE18276.1"/>
    <property type="molecule type" value="Genomic_DNA"/>
</dbReference>
<evidence type="ECO:0000256" key="1">
    <source>
        <dbReference type="ARBA" id="ARBA00004141"/>
    </source>
</evidence>
<dbReference type="Pfam" id="PF13886">
    <property type="entry name" value="TM7S3_TM198"/>
    <property type="match status" value="1"/>
</dbReference>
<accession>A0A7C2B8Y6</accession>
<organism evidence="7">
    <name type="scientific">candidate division WOR-3 bacterium</name>
    <dbReference type="NCBI Taxonomy" id="2052148"/>
    <lineage>
        <taxon>Bacteria</taxon>
        <taxon>Bacteria division WOR-3</taxon>
    </lineage>
</organism>
<proteinExistence type="predicted"/>